<dbReference type="Pfam" id="PF08241">
    <property type="entry name" value="Methyltransf_11"/>
    <property type="match status" value="1"/>
</dbReference>
<dbReference type="GO" id="GO:0008757">
    <property type="term" value="F:S-adenosylmethionine-dependent methyltransferase activity"/>
    <property type="evidence" value="ECO:0007669"/>
    <property type="project" value="InterPro"/>
</dbReference>
<dbReference type="InterPro" id="IPR029063">
    <property type="entry name" value="SAM-dependent_MTases_sf"/>
</dbReference>
<accession>A0A6J4VAZ9</accession>
<dbReference type="AlphaFoldDB" id="A0A6J4VAZ9"/>
<dbReference type="PANTHER" id="PTHR43591">
    <property type="entry name" value="METHYLTRANSFERASE"/>
    <property type="match status" value="1"/>
</dbReference>
<organism evidence="2">
    <name type="scientific">uncultured Thermomicrobiales bacterium</name>
    <dbReference type="NCBI Taxonomy" id="1645740"/>
    <lineage>
        <taxon>Bacteria</taxon>
        <taxon>Pseudomonadati</taxon>
        <taxon>Thermomicrobiota</taxon>
        <taxon>Thermomicrobia</taxon>
        <taxon>Thermomicrobiales</taxon>
        <taxon>environmental samples</taxon>
    </lineage>
</organism>
<sequence>MTEPTPARADHVAANRAAWDGFAADYAEAGRRSWAAAEPTWGIFAAPEADIGMLPPDLDGMDAVELGCGTAYVSAWLARRGARPVGIDNSPKQLETARALQAEFGLGFPLHLGDAERTPFPDAGFDFAVSEYGASIWCDPHAWIPEAARILRPGGRLHFLANSVLLMLCTPDGEEVPVAEKLERPLFGMHRFAWPDGSVEFHLPHGELLRLLRASGFEVEDLVEVRPPAGATTSYPFVTVDWARRWPCEEVWKARKRG</sequence>
<dbReference type="EMBL" id="CADCWF010000279">
    <property type="protein sequence ID" value="CAA9574137.1"/>
    <property type="molecule type" value="Genomic_DNA"/>
</dbReference>
<dbReference type="Gene3D" id="3.40.50.150">
    <property type="entry name" value="Vaccinia Virus protein VP39"/>
    <property type="match status" value="1"/>
</dbReference>
<dbReference type="CDD" id="cd02440">
    <property type="entry name" value="AdoMet_MTases"/>
    <property type="match status" value="1"/>
</dbReference>
<dbReference type="PANTHER" id="PTHR43591:SF24">
    <property type="entry name" value="2-METHOXY-6-POLYPRENYL-1,4-BENZOQUINOL METHYLASE, MITOCHONDRIAL"/>
    <property type="match status" value="1"/>
</dbReference>
<dbReference type="InterPro" id="IPR013216">
    <property type="entry name" value="Methyltransf_11"/>
</dbReference>
<proteinExistence type="predicted"/>
<gene>
    <name evidence="2" type="ORF">AVDCRST_MAG59-3889</name>
</gene>
<protein>
    <recommendedName>
        <fullName evidence="1">Methyltransferase type 11 domain-containing protein</fullName>
    </recommendedName>
</protein>
<dbReference type="SUPFAM" id="SSF53335">
    <property type="entry name" value="S-adenosyl-L-methionine-dependent methyltransferases"/>
    <property type="match status" value="1"/>
</dbReference>
<name>A0A6J4VAZ9_9BACT</name>
<evidence type="ECO:0000259" key="1">
    <source>
        <dbReference type="Pfam" id="PF08241"/>
    </source>
</evidence>
<reference evidence="2" key="1">
    <citation type="submission" date="2020-02" db="EMBL/GenBank/DDBJ databases">
        <authorList>
            <person name="Meier V. D."/>
        </authorList>
    </citation>
    <scope>NUCLEOTIDE SEQUENCE</scope>
    <source>
        <strain evidence="2">AVDCRST_MAG59</strain>
    </source>
</reference>
<evidence type="ECO:0000313" key="2">
    <source>
        <dbReference type="EMBL" id="CAA9574137.1"/>
    </source>
</evidence>
<feature type="domain" description="Methyltransferase type 11" evidence="1">
    <location>
        <begin position="65"/>
        <end position="158"/>
    </location>
</feature>